<accession>A0ABR0MEX0</accession>
<comment type="caution">
    <text evidence="2">The sequence shown here is derived from an EMBL/GenBank/DDBJ whole genome shotgun (WGS) entry which is preliminary data.</text>
</comment>
<evidence type="ECO:0000313" key="3">
    <source>
        <dbReference type="Proteomes" id="UP001358586"/>
    </source>
</evidence>
<proteinExistence type="predicted"/>
<protein>
    <recommendedName>
        <fullName evidence="1">Zinc knuckle CX2CX4HX4C domain-containing protein</fullName>
    </recommendedName>
</protein>
<name>A0ABR0MEX0_GOSAR</name>
<dbReference type="Pfam" id="PF14392">
    <property type="entry name" value="zf-CCHC_4"/>
    <property type="match status" value="1"/>
</dbReference>
<evidence type="ECO:0000259" key="1">
    <source>
        <dbReference type="Pfam" id="PF14392"/>
    </source>
</evidence>
<dbReference type="PANTHER" id="PTHR31286">
    <property type="entry name" value="GLYCINE-RICH CELL WALL STRUCTURAL PROTEIN 1.8-LIKE"/>
    <property type="match status" value="1"/>
</dbReference>
<dbReference type="Proteomes" id="UP001358586">
    <property type="component" value="Chromosome 13"/>
</dbReference>
<dbReference type="InterPro" id="IPR025836">
    <property type="entry name" value="Zn_knuckle_CX2CX4HX4C"/>
</dbReference>
<keyword evidence="3" id="KW-1185">Reference proteome</keyword>
<evidence type="ECO:0000313" key="2">
    <source>
        <dbReference type="EMBL" id="KAK5771637.1"/>
    </source>
</evidence>
<feature type="domain" description="Zinc knuckle CX2CX4HX4C" evidence="1">
    <location>
        <begin position="61"/>
        <end position="107"/>
    </location>
</feature>
<gene>
    <name evidence="2" type="ORF">PVK06_047865</name>
</gene>
<sequence length="135" mass="14869">MAAPPGFGALTLGIFAGWSFFGRLGVATVDIGGALGELMAINCRDKDGCWIEYIRIRVKINIQKSLRLVVKIMGVDGTRLLCTVKYERLPIFCYKCGCIGRKTQKCPTQVNHHDANDSNLHWTRDSAMSNSSDSS</sequence>
<dbReference type="PANTHER" id="PTHR31286:SF178">
    <property type="entry name" value="DUF4283 DOMAIN-CONTAINING PROTEIN"/>
    <property type="match status" value="1"/>
</dbReference>
<reference evidence="2 3" key="1">
    <citation type="submission" date="2023-03" db="EMBL/GenBank/DDBJ databases">
        <title>WGS of Gossypium arboreum.</title>
        <authorList>
            <person name="Yu D."/>
        </authorList>
    </citation>
    <scope>NUCLEOTIDE SEQUENCE [LARGE SCALE GENOMIC DNA]</scope>
    <source>
        <tissue evidence="2">Leaf</tissue>
    </source>
</reference>
<organism evidence="2 3">
    <name type="scientific">Gossypium arboreum</name>
    <name type="common">Tree cotton</name>
    <name type="synonym">Gossypium nanking</name>
    <dbReference type="NCBI Taxonomy" id="29729"/>
    <lineage>
        <taxon>Eukaryota</taxon>
        <taxon>Viridiplantae</taxon>
        <taxon>Streptophyta</taxon>
        <taxon>Embryophyta</taxon>
        <taxon>Tracheophyta</taxon>
        <taxon>Spermatophyta</taxon>
        <taxon>Magnoliopsida</taxon>
        <taxon>eudicotyledons</taxon>
        <taxon>Gunneridae</taxon>
        <taxon>Pentapetalae</taxon>
        <taxon>rosids</taxon>
        <taxon>malvids</taxon>
        <taxon>Malvales</taxon>
        <taxon>Malvaceae</taxon>
        <taxon>Malvoideae</taxon>
        <taxon>Gossypium</taxon>
    </lineage>
</organism>
<dbReference type="EMBL" id="JARKNE010000013">
    <property type="protein sequence ID" value="KAK5771637.1"/>
    <property type="molecule type" value="Genomic_DNA"/>
</dbReference>
<dbReference type="InterPro" id="IPR040256">
    <property type="entry name" value="At4g02000-like"/>
</dbReference>